<dbReference type="Proteomes" id="UP000226031">
    <property type="component" value="Unassembled WGS sequence"/>
</dbReference>
<feature type="compositionally biased region" description="Low complexity" evidence="1">
    <location>
        <begin position="340"/>
        <end position="359"/>
    </location>
</feature>
<accession>A0A2B7ZN88</accession>
<feature type="compositionally biased region" description="Basic and acidic residues" evidence="1">
    <location>
        <begin position="515"/>
        <end position="528"/>
    </location>
</feature>
<dbReference type="InterPro" id="IPR058055">
    <property type="entry name" value="PA-PLA1"/>
</dbReference>
<dbReference type="GO" id="GO:0046872">
    <property type="term" value="F:metal ion binding"/>
    <property type="evidence" value="ECO:0007669"/>
    <property type="project" value="InterPro"/>
</dbReference>
<dbReference type="Pfam" id="PF02862">
    <property type="entry name" value="DDHD"/>
    <property type="match status" value="2"/>
</dbReference>
<dbReference type="SUPFAM" id="SSF53474">
    <property type="entry name" value="alpha/beta-Hydrolases"/>
    <property type="match status" value="1"/>
</dbReference>
<dbReference type="GO" id="GO:0005737">
    <property type="term" value="C:cytoplasm"/>
    <property type="evidence" value="ECO:0007669"/>
    <property type="project" value="TreeGrafter"/>
</dbReference>
<feature type="compositionally biased region" description="Basic and acidic residues" evidence="1">
    <location>
        <begin position="99"/>
        <end position="110"/>
    </location>
</feature>
<dbReference type="PANTHER" id="PTHR23509">
    <property type="entry name" value="PA-PL1 PHOSPHOLIPASE FAMILY"/>
    <property type="match status" value="1"/>
</dbReference>
<dbReference type="VEuPathDB" id="FungiDB:EMCG_07142"/>
<comment type="caution">
    <text evidence="3">The sequence shown here is derived from an EMBL/GenBank/DDBJ whole genome shotgun (WGS) entry which is preliminary data.</text>
</comment>
<feature type="region of interest" description="Disordered" evidence="1">
    <location>
        <begin position="234"/>
        <end position="402"/>
    </location>
</feature>
<dbReference type="PROSITE" id="PS51043">
    <property type="entry name" value="DDHD"/>
    <property type="match status" value="1"/>
</dbReference>
<evidence type="ECO:0000313" key="4">
    <source>
        <dbReference type="Proteomes" id="UP000226031"/>
    </source>
</evidence>
<reference evidence="3 4" key="1">
    <citation type="submission" date="2017-10" db="EMBL/GenBank/DDBJ databases">
        <title>Comparative genomics in systemic dimorphic fungi from Ajellomycetaceae.</title>
        <authorList>
            <person name="Munoz J.F."/>
            <person name="Mcewen J.G."/>
            <person name="Clay O.K."/>
            <person name="Cuomo C.A."/>
        </authorList>
    </citation>
    <scope>NUCLEOTIDE SEQUENCE [LARGE SCALE GENOMIC DNA]</scope>
    <source>
        <strain evidence="3 4">UAMH4076</strain>
    </source>
</reference>
<evidence type="ECO:0000256" key="1">
    <source>
        <dbReference type="SAM" id="MobiDB-lite"/>
    </source>
</evidence>
<sequence length="1084" mass="120476">MSSLLHTYGPTCLLYDPENNPATKSDFSTSTTPPKVRAQFFYLSSFPIDDPLTPLPAPSASSSASHISFPPRPFSVLDNIALEEAWRGLRSAVEDSEAEDTRKGGTEEDKATRNWRQNVDTLIDEALSVVRVYKDASPDIDLTPINERHDSTSVFALMEKHAAEYGSSEGDETEKRNYVVSTLRNVIEQVSHHDESDWRHDLRPIIMALFSAAANEISSQDKDPLTRVADKLSRQTYEQDEPAGVSIPIRTPAKSAGSVEASSKSMGPNFTPSQSYDSPNSLKRHSPPANRKSKTSKRQSTSSPGGDDVYGSYSSQTGRSIPSASLRAGDTNISGSPFIRAPTRSPRSAPSPRLPATPRKASHPLGGMITADQGSDDRSSSSRVDPTGSPSRPTIKRLSPSQPEVALIESKREPDAVIPVGISRLHSVELPNLEMKPIYWSPVHDVSSVIRATWFYKNTMLPVEPELANQLETGYMYMQPWTETWQDELNSCIENGAEAEMKIVHRIWPQEEEVKEQSTMDSGRELKSPKRLSIPNPAGVETPSIVYENQAAGSMVPPDAPRPFKNSSVIYIDSKDAQILRPNLLPSVARGRRPLSAIRKGRQIGIPVVRGFNAQAWDKLHPVKIPATSGKRIVKMHQTAEREMFGRRPICYACQIEDKRPTVSDLVLVVHGIGQKLSERVESYHFTHAINAFRRQVNVELNSDTVWPHMRPELESIMVLPVNWRSTLSLEDADVEASISEDPATNKFSLKDITPETIPAIRSLISDVMLDIPYYLSHHKQKMVQAVVKEANRIYRLWCQNNPDFRRTGKVHLIAHSLGSIMAMDILSQQPTHVPYIDFEHTKISQTIFEFDTSNVFFCGSPAGFFLLLNKSTLLPRQNRCKPGTHGEDLERGVAGEAGIYGCLAVDNIYNVMHDTDPITYRLNAAVDSDLANSLKPALVPSSSTSLFQAVSSVFRWGSSKAPNHSTADLSTSSLSQQNQRPASIAKLPSNIEMETHDFSREELAEKRMALLNDNGQIDFYISGGGGPLNIQYLNMLNAHSSYWVLQDFVRFLVVEIGRRRGRDGTLLALRAEKKKEWKRAKGL</sequence>
<dbReference type="InterPro" id="IPR029058">
    <property type="entry name" value="AB_hydrolase_fold"/>
</dbReference>
<dbReference type="STRING" id="73230.A0A2B7ZN88"/>
<dbReference type="GO" id="GO:0004620">
    <property type="term" value="F:phospholipase activity"/>
    <property type="evidence" value="ECO:0007669"/>
    <property type="project" value="TreeGrafter"/>
</dbReference>
<evidence type="ECO:0000259" key="2">
    <source>
        <dbReference type="PROSITE" id="PS51043"/>
    </source>
</evidence>
<keyword evidence="4" id="KW-1185">Reference proteome</keyword>
<dbReference type="PANTHER" id="PTHR23509:SF6">
    <property type="entry name" value="PHOSPHOLIPASE C1020.13C-RELATED"/>
    <property type="match status" value="1"/>
</dbReference>
<feature type="compositionally biased region" description="Polar residues" evidence="1">
    <location>
        <begin position="260"/>
        <end position="281"/>
    </location>
</feature>
<feature type="compositionally biased region" description="Basic residues" evidence="1">
    <location>
        <begin position="282"/>
        <end position="297"/>
    </location>
</feature>
<dbReference type="EMBL" id="PDND01000044">
    <property type="protein sequence ID" value="PGH34257.1"/>
    <property type="molecule type" value="Genomic_DNA"/>
</dbReference>
<dbReference type="InterPro" id="IPR004177">
    <property type="entry name" value="DDHD_dom"/>
</dbReference>
<organism evidence="3 4">
    <name type="scientific">[Emmonsia] crescens</name>
    <dbReference type="NCBI Taxonomy" id="73230"/>
    <lineage>
        <taxon>Eukaryota</taxon>
        <taxon>Fungi</taxon>
        <taxon>Dikarya</taxon>
        <taxon>Ascomycota</taxon>
        <taxon>Pezizomycotina</taxon>
        <taxon>Eurotiomycetes</taxon>
        <taxon>Eurotiomycetidae</taxon>
        <taxon>Onygenales</taxon>
        <taxon>Ajellomycetaceae</taxon>
        <taxon>Emergomyces</taxon>
    </lineage>
</organism>
<name>A0A2B7ZN88_9EURO</name>
<gene>
    <name evidence="3" type="ORF">GX50_02934</name>
</gene>
<evidence type="ECO:0000313" key="3">
    <source>
        <dbReference type="EMBL" id="PGH34257.1"/>
    </source>
</evidence>
<feature type="domain" description="DDHD" evidence="2">
    <location>
        <begin position="849"/>
        <end position="1059"/>
    </location>
</feature>
<dbReference type="AlphaFoldDB" id="A0A2B7ZN88"/>
<feature type="region of interest" description="Disordered" evidence="1">
    <location>
        <begin position="91"/>
        <end position="110"/>
    </location>
</feature>
<protein>
    <recommendedName>
        <fullName evidence="2">DDHD domain-containing protein</fullName>
    </recommendedName>
</protein>
<feature type="compositionally biased region" description="Polar residues" evidence="1">
    <location>
        <begin position="312"/>
        <end position="323"/>
    </location>
</feature>
<dbReference type="SMART" id="SM01127">
    <property type="entry name" value="DDHD"/>
    <property type="match status" value="1"/>
</dbReference>
<feature type="region of interest" description="Disordered" evidence="1">
    <location>
        <begin position="513"/>
        <end position="535"/>
    </location>
</feature>
<proteinExistence type="predicted"/>